<dbReference type="PANTHER" id="PTHR30535">
    <property type="entry name" value="VITAMIN B12-BINDING PROTEIN"/>
    <property type="match status" value="1"/>
</dbReference>
<dbReference type="RefSeq" id="WP_096871998.1">
    <property type="nucleotide sequence ID" value="NZ_CP010656.1"/>
</dbReference>
<dbReference type="Gene3D" id="3.40.50.1980">
    <property type="entry name" value="Nitrogenase molybdenum iron protein domain"/>
    <property type="match status" value="2"/>
</dbReference>
<feature type="domain" description="Fe/B12 periplasmic-binding" evidence="1">
    <location>
        <begin position="51"/>
        <end position="304"/>
    </location>
</feature>
<proteinExistence type="predicted"/>
<dbReference type="InterPro" id="IPR050902">
    <property type="entry name" value="ABC_Transporter_SBP"/>
</dbReference>
<gene>
    <name evidence="2" type="ORF">PhaeoP13_02302</name>
</gene>
<evidence type="ECO:0000313" key="2">
    <source>
        <dbReference type="EMBL" id="ATG44223.1"/>
    </source>
</evidence>
<dbReference type="Proteomes" id="UP000218606">
    <property type="component" value="Chromosome"/>
</dbReference>
<evidence type="ECO:0000259" key="1">
    <source>
        <dbReference type="PROSITE" id="PS50983"/>
    </source>
</evidence>
<name>A0AAN1LB35_9RHOB</name>
<dbReference type="InterPro" id="IPR002491">
    <property type="entry name" value="ABC_transptr_periplasmic_BD"/>
</dbReference>
<dbReference type="Pfam" id="PF01497">
    <property type="entry name" value="Peripla_BP_2"/>
    <property type="match status" value="1"/>
</dbReference>
<reference evidence="2 3" key="1">
    <citation type="journal article" date="2017" name="Front. Microbiol.">
        <title>Phaeobacter piscinae sp. nov., a species of the Roseobacter group and potential aquaculture probiont.</title>
        <authorList>
            <person name="Sonnenschein E.C."/>
            <person name="Phippen C.B.W."/>
            <person name="Nielsen K.F."/>
            <person name="Mateiu R.V."/>
            <person name="Melchiorsen J."/>
            <person name="Gram L."/>
            <person name="Overmann J."/>
            <person name="Freese H.M."/>
        </authorList>
    </citation>
    <scope>NUCLEOTIDE SEQUENCE [LARGE SCALE GENOMIC DNA]</scope>
    <source>
        <strain evidence="2 3">P13</strain>
    </source>
</reference>
<dbReference type="EMBL" id="CP010767">
    <property type="protein sequence ID" value="ATG44223.1"/>
    <property type="molecule type" value="Genomic_DNA"/>
</dbReference>
<evidence type="ECO:0000313" key="3">
    <source>
        <dbReference type="Proteomes" id="UP000218606"/>
    </source>
</evidence>
<sequence length="304" mass="33010">MKTCMRTLLTSVLVVAGSIANSETIDISGTPAYPDVSADTDLAQNTEAKRDIVLLDLDLLEIAGALGAFDRIIARPRAGDLEVPDTIPHVFKERPGVEGIMAMRPAVVIASNPRYNRLREQLEQLGVKTLLIDQSNPANEKVMHLASVLDMKEQGEKLSTMILSDYEAVASKLEEGAARKLIHVSRYGSGGNFSVGGMETPVDNLIKRVGAENPAGAIGLNRYRRATQEGIIQMRPDAILFASVEIDIVGDLKNLWSDFPGLTYTPAGKHERIVLMRNMHVRADAASSGIATTALYDALQKMFP</sequence>
<organism evidence="2 3">
    <name type="scientific">Phaeobacter piscinae</name>
    <dbReference type="NCBI Taxonomy" id="1580596"/>
    <lineage>
        <taxon>Bacteria</taxon>
        <taxon>Pseudomonadati</taxon>
        <taxon>Pseudomonadota</taxon>
        <taxon>Alphaproteobacteria</taxon>
        <taxon>Rhodobacterales</taxon>
        <taxon>Roseobacteraceae</taxon>
        <taxon>Phaeobacter</taxon>
    </lineage>
</organism>
<dbReference type="PROSITE" id="PS50983">
    <property type="entry name" value="FE_B12_PBP"/>
    <property type="match status" value="1"/>
</dbReference>
<protein>
    <submittedName>
        <fullName evidence="2">ABC-type hemin transport system, periplasmic component</fullName>
    </submittedName>
</protein>
<dbReference type="AlphaFoldDB" id="A0AAN1LB35"/>
<dbReference type="SUPFAM" id="SSF53807">
    <property type="entry name" value="Helical backbone' metal receptor"/>
    <property type="match status" value="1"/>
</dbReference>
<accession>A0AAN1LB35</accession>
<dbReference type="PANTHER" id="PTHR30535:SF4">
    <property type="entry name" value="HEMIN-BINDING PERIPLASMIC PROTEIN HMUT"/>
    <property type="match status" value="1"/>
</dbReference>